<sequence>MLTYDMSCRKDESGSYCDPQLLSWSNGSWLVNGSCSDCWLGTLETQLNSPLGYDEGVADSFTSLTSSCSATGYSVTSLTAYALNATATATSSPVTSTPITSCENYYQVKEIDDCNSVAKSLGVSIYYLLPPSGYLNQTAGGSDSSATATGVQKGDECAKVSLAYSISLTDFYFLNPEIDANCINLLLDEAYCVKAVGLITSYVNYTVTGVLPITVTPVNFTNVNTDIPTATSDPGYVYTGAALLPTASGTILDCYDYENPSNYTSECVAMATFWGIIMKQMVTWNPSLVNNASTSTEDTDSGLCLPMNATEAGTASNCNCFTSVDLSYSDVYTCDDIIYDYSLTMDDLVS</sequence>
<gene>
    <name evidence="4" type="ORF">PEGY_LOCUS9767</name>
</gene>
<dbReference type="Proteomes" id="UP001154252">
    <property type="component" value="Unassembled WGS sequence"/>
</dbReference>
<dbReference type="Gene3D" id="3.10.350.10">
    <property type="entry name" value="LysM domain"/>
    <property type="match status" value="1"/>
</dbReference>
<dbReference type="CDD" id="cd00118">
    <property type="entry name" value="LysM"/>
    <property type="match status" value="1"/>
</dbReference>
<evidence type="ECO:0000256" key="2">
    <source>
        <dbReference type="ARBA" id="ARBA00023026"/>
    </source>
</evidence>
<dbReference type="InterPro" id="IPR036779">
    <property type="entry name" value="LysM_dom_sf"/>
</dbReference>
<dbReference type="InterPro" id="IPR018392">
    <property type="entry name" value="LysM"/>
</dbReference>
<evidence type="ECO:0000256" key="1">
    <source>
        <dbReference type="ARBA" id="ARBA00022669"/>
    </source>
</evidence>
<dbReference type="EMBL" id="CAJVRC010000897">
    <property type="protein sequence ID" value="CAG8908980.1"/>
    <property type="molecule type" value="Genomic_DNA"/>
</dbReference>
<protein>
    <recommendedName>
        <fullName evidence="3">LysM domain-containing protein</fullName>
    </recommendedName>
</protein>
<keyword evidence="1" id="KW-0147">Chitin-binding</keyword>
<comment type="caution">
    <text evidence="4">The sequence shown here is derived from an EMBL/GenBank/DDBJ whole genome shotgun (WGS) entry which is preliminary data.</text>
</comment>
<dbReference type="OrthoDB" id="5985073at2759"/>
<accession>A0A9W4KPP6</accession>
<evidence type="ECO:0000259" key="3">
    <source>
        <dbReference type="PROSITE" id="PS51782"/>
    </source>
</evidence>
<proteinExistence type="predicted"/>
<feature type="domain" description="LysM" evidence="3">
    <location>
        <begin position="147"/>
        <end position="193"/>
    </location>
</feature>
<reference evidence="4" key="1">
    <citation type="submission" date="2021-07" db="EMBL/GenBank/DDBJ databases">
        <authorList>
            <person name="Branca A.L. A."/>
        </authorList>
    </citation>
    <scope>NUCLEOTIDE SEQUENCE</scope>
</reference>
<name>A0A9W4KPP6_9EURO</name>
<dbReference type="PROSITE" id="PS51782">
    <property type="entry name" value="LYSM"/>
    <property type="match status" value="1"/>
</dbReference>
<dbReference type="GO" id="GO:0008061">
    <property type="term" value="F:chitin binding"/>
    <property type="evidence" value="ECO:0007669"/>
    <property type="project" value="UniProtKB-KW"/>
</dbReference>
<evidence type="ECO:0000313" key="5">
    <source>
        <dbReference type="Proteomes" id="UP001154252"/>
    </source>
</evidence>
<keyword evidence="5" id="KW-1185">Reference proteome</keyword>
<keyword evidence="2" id="KW-0843">Virulence</keyword>
<evidence type="ECO:0000313" key="4">
    <source>
        <dbReference type="EMBL" id="CAG8908980.1"/>
    </source>
</evidence>
<dbReference type="InterPro" id="IPR052210">
    <property type="entry name" value="LysM1-like"/>
</dbReference>
<organism evidence="4 5">
    <name type="scientific">Penicillium egyptiacum</name>
    <dbReference type="NCBI Taxonomy" id="1303716"/>
    <lineage>
        <taxon>Eukaryota</taxon>
        <taxon>Fungi</taxon>
        <taxon>Dikarya</taxon>
        <taxon>Ascomycota</taxon>
        <taxon>Pezizomycotina</taxon>
        <taxon>Eurotiomycetes</taxon>
        <taxon>Eurotiomycetidae</taxon>
        <taxon>Eurotiales</taxon>
        <taxon>Aspergillaceae</taxon>
        <taxon>Penicillium</taxon>
    </lineage>
</organism>
<dbReference type="PANTHER" id="PTHR34997">
    <property type="entry name" value="AM15"/>
    <property type="match status" value="1"/>
</dbReference>
<dbReference type="AlphaFoldDB" id="A0A9W4KPP6"/>
<dbReference type="PANTHER" id="PTHR34997:SF1">
    <property type="entry name" value="PEPTIDOGLYCAN-BINDING LYSIN DOMAIN"/>
    <property type="match status" value="1"/>
</dbReference>